<evidence type="ECO:0000259" key="2">
    <source>
        <dbReference type="Pfam" id="PF17396"/>
    </source>
</evidence>
<dbReference type="RefSeq" id="WP_009582790.1">
    <property type="nucleotide sequence ID" value="NZ_AMZN01000089.1"/>
</dbReference>
<feature type="domain" description="D-glutamate N-acetyltransferase-like C-terminal" evidence="1">
    <location>
        <begin position="154"/>
        <end position="353"/>
    </location>
</feature>
<dbReference type="Pfam" id="PF07755">
    <property type="entry name" value="DUF1611"/>
    <property type="match status" value="1"/>
</dbReference>
<dbReference type="SUPFAM" id="SSF52540">
    <property type="entry name" value="P-loop containing nucleoside triphosphate hydrolases"/>
    <property type="match status" value="1"/>
</dbReference>
<dbReference type="PANTHER" id="PTHR40690:SF1">
    <property type="entry name" value="DUF1611 DOMAIN-CONTAINING PROTEIN"/>
    <property type="match status" value="1"/>
</dbReference>
<protein>
    <submittedName>
        <fullName evidence="3">Protein often near L-alanine-DL-glutamate epimerase (Cell wall recycling)</fullName>
    </submittedName>
</protein>
<dbReference type="eggNOG" id="COG3367">
    <property type="taxonomic scope" value="Bacteria"/>
</dbReference>
<dbReference type="OrthoDB" id="9778498at2"/>
<name>L8JMX0_9BACT</name>
<proteinExistence type="predicted"/>
<accession>L8JMX0</accession>
<feature type="domain" description="D-glutamate N-acetyltransferase-like N-terminal" evidence="2">
    <location>
        <begin position="50"/>
        <end position="147"/>
    </location>
</feature>
<dbReference type="Proteomes" id="UP000011135">
    <property type="component" value="Unassembled WGS sequence"/>
</dbReference>
<dbReference type="EMBL" id="AMZN01000089">
    <property type="protein sequence ID" value="ELR68854.1"/>
    <property type="molecule type" value="Genomic_DNA"/>
</dbReference>
<dbReference type="InterPro" id="IPR011669">
    <property type="entry name" value="DgcN-like"/>
</dbReference>
<dbReference type="PANTHER" id="PTHR40690">
    <property type="entry name" value="GLL3100 PROTEIN"/>
    <property type="match status" value="1"/>
</dbReference>
<dbReference type="InterPro" id="IPR027417">
    <property type="entry name" value="P-loop_NTPase"/>
</dbReference>
<keyword evidence="4" id="KW-1185">Reference proteome</keyword>
<dbReference type="Gene3D" id="3.40.50.720">
    <property type="entry name" value="NAD(P)-binding Rossmann-like Domain"/>
    <property type="match status" value="1"/>
</dbReference>
<organism evidence="3 4">
    <name type="scientific">Fulvivirga imtechensis AK7</name>
    <dbReference type="NCBI Taxonomy" id="1237149"/>
    <lineage>
        <taxon>Bacteria</taxon>
        <taxon>Pseudomonadati</taxon>
        <taxon>Bacteroidota</taxon>
        <taxon>Cytophagia</taxon>
        <taxon>Cytophagales</taxon>
        <taxon>Fulvivirgaceae</taxon>
        <taxon>Fulvivirga</taxon>
    </lineage>
</organism>
<gene>
    <name evidence="3" type="ORF">C900_05680</name>
</gene>
<dbReference type="STRING" id="1237149.C900_05680"/>
<dbReference type="InterPro" id="IPR035086">
    <property type="entry name" value="DgcN-like_C"/>
</dbReference>
<evidence type="ECO:0000313" key="3">
    <source>
        <dbReference type="EMBL" id="ELR68854.1"/>
    </source>
</evidence>
<reference evidence="3 4" key="1">
    <citation type="submission" date="2012-12" db="EMBL/GenBank/DDBJ databases">
        <title>Genome assembly of Fulvivirga imtechensis AK7.</title>
        <authorList>
            <person name="Nupur N."/>
            <person name="Khatri I."/>
            <person name="Kumar R."/>
            <person name="Subramanian S."/>
            <person name="Pinnaka A."/>
        </authorList>
    </citation>
    <scope>NUCLEOTIDE SEQUENCE [LARGE SCALE GENOMIC DNA]</scope>
    <source>
        <strain evidence="3 4">AK7</strain>
    </source>
</reference>
<dbReference type="PIRSF" id="PIRSF026760">
    <property type="entry name" value="UCP026760"/>
    <property type="match status" value="1"/>
</dbReference>
<comment type="caution">
    <text evidence="3">The sequence shown here is derived from an EMBL/GenBank/DDBJ whole genome shotgun (WGS) entry which is preliminary data.</text>
</comment>
<dbReference type="AlphaFoldDB" id="L8JMX0"/>
<sequence length="363" mass="39605">MIDLQVADQQLGGTACIITGGLLETIHAKTAHGLIRESKRFDILGVIDDKLAGQDAGKVVDGKARNIPVVASIQELLNKVGDRPKYAVIGMATKGGRLPESLYPVVKDALEAGMSIVNGLHQPLSDIEELQALAIKNDVLIYDIRKPKAFNDLHFWKGKILEVDCLKIGVLGTDCSMGKRTTARLLTNALNEAGVKAEMIFTGQTGWLQGSKYGFIFDATPNDFIPGEIEHAIHSCWENEKPEVILVEGQASLLNPGGPCGSEFIISGRLDGVILQHHPVRERYNNLESFPATIPDVLKDKEIIKLLGADTWAITLNTSKMSTQQIEDSRADIMKRSRLPVICPMEDGVSGLVELIKQRLVKA</sequence>
<evidence type="ECO:0000259" key="1">
    <source>
        <dbReference type="Pfam" id="PF07755"/>
    </source>
</evidence>
<evidence type="ECO:0000313" key="4">
    <source>
        <dbReference type="Proteomes" id="UP000011135"/>
    </source>
</evidence>
<dbReference type="InterPro" id="IPR035402">
    <property type="entry name" value="DgcN-like_N"/>
</dbReference>
<dbReference type="Pfam" id="PF17396">
    <property type="entry name" value="DUF1611_N"/>
    <property type="match status" value="1"/>
</dbReference>
<dbReference type="Gene3D" id="3.40.50.300">
    <property type="entry name" value="P-loop containing nucleotide triphosphate hydrolases"/>
    <property type="match status" value="1"/>
</dbReference>